<protein>
    <recommendedName>
        <fullName evidence="3">Thiamine-binding protein domain-containing protein</fullName>
    </recommendedName>
</protein>
<organism evidence="1 2">
    <name type="scientific">Stephanodiscus triporus</name>
    <dbReference type="NCBI Taxonomy" id="2934178"/>
    <lineage>
        <taxon>Eukaryota</taxon>
        <taxon>Sar</taxon>
        <taxon>Stramenopiles</taxon>
        <taxon>Ochrophyta</taxon>
        <taxon>Bacillariophyta</taxon>
        <taxon>Coscinodiscophyceae</taxon>
        <taxon>Thalassiosirophycidae</taxon>
        <taxon>Stephanodiscales</taxon>
        <taxon>Stephanodiscaceae</taxon>
        <taxon>Stephanodiscus</taxon>
    </lineage>
</organism>
<keyword evidence="2" id="KW-1185">Reference proteome</keyword>
<dbReference type="EMBL" id="JALLAZ020000010">
    <property type="protein sequence ID" value="KAL3805775.1"/>
    <property type="molecule type" value="Genomic_DNA"/>
</dbReference>
<dbReference type="Proteomes" id="UP001530315">
    <property type="component" value="Unassembled WGS sequence"/>
</dbReference>
<reference evidence="1 2" key="1">
    <citation type="submission" date="2024-10" db="EMBL/GenBank/DDBJ databases">
        <title>Updated reference genomes for cyclostephanoid diatoms.</title>
        <authorList>
            <person name="Roberts W.R."/>
            <person name="Alverson A.J."/>
        </authorList>
    </citation>
    <scope>NUCLEOTIDE SEQUENCE [LARGE SCALE GENOMIC DNA]</scope>
    <source>
        <strain evidence="1 2">AJA276-08</strain>
    </source>
</reference>
<evidence type="ECO:0000313" key="2">
    <source>
        <dbReference type="Proteomes" id="UP001530315"/>
    </source>
</evidence>
<comment type="caution">
    <text evidence="1">The sequence shown here is derived from an EMBL/GenBank/DDBJ whole genome shotgun (WGS) entry which is preliminary data.</text>
</comment>
<proteinExistence type="predicted"/>
<sequence length="96" mass="10617">MTQTLNLRFKVHALMGSYDPSPGTVDDENQMGSIIGKMLQFPTTYTFSVVGRTESIAGDVYANEVKSALSSVLGSDAKMELRVIPRGKKFTRSWVR</sequence>
<gene>
    <name evidence="1" type="ORF">ACHAW5_000025</name>
</gene>
<evidence type="ECO:0000313" key="1">
    <source>
        <dbReference type="EMBL" id="KAL3805775.1"/>
    </source>
</evidence>
<evidence type="ECO:0008006" key="3">
    <source>
        <dbReference type="Google" id="ProtNLM"/>
    </source>
</evidence>
<accession>A0ABD3QZN4</accession>
<dbReference type="AlphaFoldDB" id="A0ABD3QZN4"/>
<name>A0ABD3QZN4_9STRA</name>